<dbReference type="PANTHER" id="PTHR33164:SF57">
    <property type="entry name" value="MARR-FAMILY TRANSCRIPTIONAL REGULATOR"/>
    <property type="match status" value="1"/>
</dbReference>
<keyword evidence="3" id="KW-1185">Reference proteome</keyword>
<reference evidence="2 3" key="1">
    <citation type="submission" date="2018-03" db="EMBL/GenBank/DDBJ databases">
        <title>Genomic Encyclopedia of Archaeal and Bacterial Type Strains, Phase II (KMG-II): from individual species to whole genera.</title>
        <authorList>
            <person name="Goeker M."/>
        </authorList>
    </citation>
    <scope>NUCLEOTIDE SEQUENCE [LARGE SCALE GENOMIC DNA]</scope>
    <source>
        <strain evidence="2 3">DSM 45348</strain>
    </source>
</reference>
<accession>A0A2T0SEU9</accession>
<dbReference type="PANTHER" id="PTHR33164">
    <property type="entry name" value="TRANSCRIPTIONAL REGULATOR, MARR FAMILY"/>
    <property type="match status" value="1"/>
</dbReference>
<dbReference type="GO" id="GO:0003700">
    <property type="term" value="F:DNA-binding transcription factor activity"/>
    <property type="evidence" value="ECO:0007669"/>
    <property type="project" value="InterPro"/>
</dbReference>
<proteinExistence type="predicted"/>
<dbReference type="InterPro" id="IPR000835">
    <property type="entry name" value="HTH_MarR-typ"/>
</dbReference>
<dbReference type="Gene3D" id="1.10.10.10">
    <property type="entry name" value="Winged helix-like DNA-binding domain superfamily/Winged helix DNA-binding domain"/>
    <property type="match status" value="1"/>
</dbReference>
<dbReference type="InterPro" id="IPR039422">
    <property type="entry name" value="MarR/SlyA-like"/>
</dbReference>
<dbReference type="PROSITE" id="PS50995">
    <property type="entry name" value="HTH_MARR_2"/>
    <property type="match status" value="1"/>
</dbReference>
<dbReference type="SUPFAM" id="SSF46785">
    <property type="entry name" value="Winged helix' DNA-binding domain"/>
    <property type="match status" value="1"/>
</dbReference>
<protein>
    <submittedName>
        <fullName evidence="2">DNA-binding MarR family transcriptional regulator</fullName>
    </submittedName>
</protein>
<dbReference type="Proteomes" id="UP000239209">
    <property type="component" value="Unassembled WGS sequence"/>
</dbReference>
<evidence type="ECO:0000259" key="1">
    <source>
        <dbReference type="PROSITE" id="PS50995"/>
    </source>
</evidence>
<dbReference type="GO" id="GO:0003677">
    <property type="term" value="F:DNA binding"/>
    <property type="evidence" value="ECO:0007669"/>
    <property type="project" value="UniProtKB-KW"/>
</dbReference>
<dbReference type="RefSeq" id="WP_106125182.1">
    <property type="nucleotide sequence ID" value="NZ_PVZG01000002.1"/>
</dbReference>
<name>A0A2T0SEU9_9ACTN</name>
<keyword evidence="2" id="KW-0238">DNA-binding</keyword>
<dbReference type="OrthoDB" id="9807800at2"/>
<evidence type="ECO:0000313" key="2">
    <source>
        <dbReference type="EMBL" id="PRY31948.1"/>
    </source>
</evidence>
<dbReference type="InterPro" id="IPR036388">
    <property type="entry name" value="WH-like_DNA-bd_sf"/>
</dbReference>
<dbReference type="Pfam" id="PF12802">
    <property type="entry name" value="MarR_2"/>
    <property type="match status" value="1"/>
</dbReference>
<dbReference type="EMBL" id="PVZG01000002">
    <property type="protein sequence ID" value="PRY31948.1"/>
    <property type="molecule type" value="Genomic_DNA"/>
</dbReference>
<sequence length="152" mass="16222">MTSDALVDDALVRSAFRVMAVLTRIGAENDLSLTQLRVLGILRDRRARMTELAAFLGLDKSTLSGLVDRAERRGLLARGKNPGDGRVVDVFMTPAGLELAERLQGEFRRALAPATGQLDPGQRDQLVHLLELVMGTDPPAGPARGGAGPPLS</sequence>
<evidence type="ECO:0000313" key="3">
    <source>
        <dbReference type="Proteomes" id="UP000239209"/>
    </source>
</evidence>
<feature type="domain" description="HTH marR-type" evidence="1">
    <location>
        <begin position="8"/>
        <end position="135"/>
    </location>
</feature>
<dbReference type="SMART" id="SM00347">
    <property type="entry name" value="HTH_MARR"/>
    <property type="match status" value="1"/>
</dbReference>
<organism evidence="2 3">
    <name type="scientific">Pseudosporangium ferrugineum</name>
    <dbReference type="NCBI Taxonomy" id="439699"/>
    <lineage>
        <taxon>Bacteria</taxon>
        <taxon>Bacillati</taxon>
        <taxon>Actinomycetota</taxon>
        <taxon>Actinomycetes</taxon>
        <taxon>Micromonosporales</taxon>
        <taxon>Micromonosporaceae</taxon>
        <taxon>Pseudosporangium</taxon>
    </lineage>
</organism>
<dbReference type="GO" id="GO:0006950">
    <property type="term" value="P:response to stress"/>
    <property type="evidence" value="ECO:0007669"/>
    <property type="project" value="TreeGrafter"/>
</dbReference>
<dbReference type="AlphaFoldDB" id="A0A2T0SEU9"/>
<dbReference type="InterPro" id="IPR036390">
    <property type="entry name" value="WH_DNA-bd_sf"/>
</dbReference>
<comment type="caution">
    <text evidence="2">The sequence shown here is derived from an EMBL/GenBank/DDBJ whole genome shotgun (WGS) entry which is preliminary data.</text>
</comment>
<gene>
    <name evidence="2" type="ORF">CLV70_102159</name>
</gene>